<protein>
    <recommendedName>
        <fullName evidence="9">Sec-independent protein translocase protein TatA</fullName>
    </recommendedName>
</protein>
<dbReference type="EMBL" id="JAVDUI010000001">
    <property type="protein sequence ID" value="MDR6891102.1"/>
    <property type="molecule type" value="Genomic_DNA"/>
</dbReference>
<dbReference type="GO" id="GO:0033281">
    <property type="term" value="C:TAT protein transport complex"/>
    <property type="evidence" value="ECO:0007669"/>
    <property type="project" value="UniProtKB-UniRule"/>
</dbReference>
<dbReference type="HAMAP" id="MF_00236">
    <property type="entry name" value="TatA_E"/>
    <property type="match status" value="1"/>
</dbReference>
<dbReference type="GO" id="GO:0043953">
    <property type="term" value="P:protein transport by the Tat complex"/>
    <property type="evidence" value="ECO:0007669"/>
    <property type="project" value="UniProtKB-UniRule"/>
</dbReference>
<keyword evidence="5 9" id="KW-0653">Protein transport</keyword>
<reference evidence="11" key="1">
    <citation type="submission" date="2023-07" db="EMBL/GenBank/DDBJ databases">
        <title>Sequencing the genomes of 1000 actinobacteria strains.</title>
        <authorList>
            <person name="Klenk H.-P."/>
        </authorList>
    </citation>
    <scope>NUCLEOTIDE SEQUENCE</scope>
    <source>
        <strain evidence="11">DSM 13988</strain>
    </source>
</reference>
<dbReference type="PANTHER" id="PTHR42982">
    <property type="entry name" value="SEC-INDEPENDENT PROTEIN TRANSLOCASE PROTEIN TATA"/>
    <property type="match status" value="1"/>
</dbReference>
<dbReference type="RefSeq" id="WP_380083555.1">
    <property type="nucleotide sequence ID" value="NZ_BAAAIU010000004.1"/>
</dbReference>
<dbReference type="InterPro" id="IPR003369">
    <property type="entry name" value="TatA/B/E"/>
</dbReference>
<keyword evidence="8 9" id="KW-0472">Membrane</keyword>
<comment type="subcellular location">
    <subcellularLocation>
        <location evidence="1 9">Cell membrane</location>
        <topology evidence="1 9">Single-pass membrane protein</topology>
    </subcellularLocation>
</comment>
<evidence type="ECO:0000256" key="3">
    <source>
        <dbReference type="ARBA" id="ARBA00022475"/>
    </source>
</evidence>
<keyword evidence="4 9" id="KW-0812">Transmembrane</keyword>
<evidence type="ECO:0000256" key="2">
    <source>
        <dbReference type="ARBA" id="ARBA00022448"/>
    </source>
</evidence>
<evidence type="ECO:0000256" key="6">
    <source>
        <dbReference type="ARBA" id="ARBA00022989"/>
    </source>
</evidence>
<dbReference type="Pfam" id="PF02416">
    <property type="entry name" value="TatA_B_E"/>
    <property type="match status" value="1"/>
</dbReference>
<evidence type="ECO:0000313" key="11">
    <source>
        <dbReference type="EMBL" id="MDR6891102.1"/>
    </source>
</evidence>
<organism evidence="11 12">
    <name type="scientific">Falsarthrobacter nasiphocae</name>
    <dbReference type="NCBI Taxonomy" id="189863"/>
    <lineage>
        <taxon>Bacteria</taxon>
        <taxon>Bacillati</taxon>
        <taxon>Actinomycetota</taxon>
        <taxon>Actinomycetes</taxon>
        <taxon>Micrococcales</taxon>
        <taxon>Micrococcaceae</taxon>
        <taxon>Falsarthrobacter</taxon>
    </lineage>
</organism>
<dbReference type="GO" id="GO:0008320">
    <property type="term" value="F:protein transmembrane transporter activity"/>
    <property type="evidence" value="ECO:0007669"/>
    <property type="project" value="UniProtKB-UniRule"/>
</dbReference>
<feature type="region of interest" description="Disordered" evidence="10">
    <location>
        <begin position="54"/>
        <end position="99"/>
    </location>
</feature>
<comment type="caution">
    <text evidence="11">The sequence shown here is derived from an EMBL/GenBank/DDBJ whole genome shotgun (WGS) entry which is preliminary data.</text>
</comment>
<evidence type="ECO:0000256" key="9">
    <source>
        <dbReference type="HAMAP-Rule" id="MF_00236"/>
    </source>
</evidence>
<evidence type="ECO:0000256" key="4">
    <source>
        <dbReference type="ARBA" id="ARBA00022692"/>
    </source>
</evidence>
<comment type="similarity">
    <text evidence="9">Belongs to the TatA/E family.</text>
</comment>
<keyword evidence="12" id="KW-1185">Reference proteome</keyword>
<keyword evidence="6 9" id="KW-1133">Transmembrane helix</keyword>
<evidence type="ECO:0000313" key="12">
    <source>
        <dbReference type="Proteomes" id="UP001247307"/>
    </source>
</evidence>
<dbReference type="PANTHER" id="PTHR42982:SF8">
    <property type="entry name" value="SEC-INDEPENDENT PROTEIN TRANSLOCASE PROTEIN TATA"/>
    <property type="match status" value="1"/>
</dbReference>
<keyword evidence="7 9" id="KW-0811">Translocation</keyword>
<evidence type="ECO:0000256" key="7">
    <source>
        <dbReference type="ARBA" id="ARBA00023010"/>
    </source>
</evidence>
<dbReference type="AlphaFoldDB" id="A0AAE3YF71"/>
<evidence type="ECO:0000256" key="8">
    <source>
        <dbReference type="ARBA" id="ARBA00023136"/>
    </source>
</evidence>
<comment type="subunit">
    <text evidence="9">The Tat system comprises two distinct complexes: a TatABC complex, containing multiple copies of TatA, TatB and TatC subunits, and a separate TatA complex, containing only TatA subunits. Substrates initially bind to the TatABC complex, which probably triggers association of the separate TatA complex to form the active translocon.</text>
</comment>
<dbReference type="Proteomes" id="UP001247307">
    <property type="component" value="Unassembled WGS sequence"/>
</dbReference>
<gene>
    <name evidence="9" type="primary">tatA</name>
    <name evidence="11" type="ORF">J2S35_000042</name>
</gene>
<evidence type="ECO:0000256" key="10">
    <source>
        <dbReference type="SAM" id="MobiDB-lite"/>
    </source>
</evidence>
<dbReference type="NCBIfam" id="NF001854">
    <property type="entry name" value="PRK00575.1"/>
    <property type="match status" value="1"/>
</dbReference>
<evidence type="ECO:0000256" key="1">
    <source>
        <dbReference type="ARBA" id="ARBA00004162"/>
    </source>
</evidence>
<evidence type="ECO:0000256" key="5">
    <source>
        <dbReference type="ARBA" id="ARBA00022927"/>
    </source>
</evidence>
<comment type="function">
    <text evidence="9">Part of the twin-arginine translocation (Tat) system that transports large folded proteins containing a characteristic twin-arginine motif in their signal peptide across membranes. TatA could form the protein-conducting channel of the Tat system.</text>
</comment>
<accession>A0AAE3YF71</accession>
<proteinExistence type="inferred from homology"/>
<name>A0AAE3YF71_9MICC</name>
<dbReference type="Gene3D" id="1.20.5.3310">
    <property type="match status" value="1"/>
</dbReference>
<keyword evidence="3 9" id="KW-1003">Cell membrane</keyword>
<sequence>MSTLFSRKDKHMGWAQPSHILIVVVLVLLLFGAPKLPQLARSVGESMRVFRSEVKQLKNEEEEDEDNPKTPGTGAGATGTGSTSADTPVTGRVIDGNSK</sequence>
<keyword evidence="2 9" id="KW-0813">Transport</keyword>
<dbReference type="InterPro" id="IPR006312">
    <property type="entry name" value="TatA/E"/>
</dbReference>